<accession>A0A6H2DKK3</accession>
<dbReference type="Proteomes" id="UP000501600">
    <property type="component" value="Chromosome"/>
</dbReference>
<dbReference type="GO" id="GO:0044183">
    <property type="term" value="F:protein folding chaperone"/>
    <property type="evidence" value="ECO:0007669"/>
    <property type="project" value="TreeGrafter"/>
</dbReference>
<evidence type="ECO:0000256" key="5">
    <source>
        <dbReference type="ARBA" id="ARBA00023284"/>
    </source>
</evidence>
<evidence type="ECO:0000313" key="6">
    <source>
        <dbReference type="EMBL" id="QJB68475.1"/>
    </source>
</evidence>
<dbReference type="RefSeq" id="WP_168818318.1">
    <property type="nucleotide sequence ID" value="NZ_CP051217.1"/>
</dbReference>
<evidence type="ECO:0000256" key="4">
    <source>
        <dbReference type="ARBA" id="ARBA00023186"/>
    </source>
</evidence>
<keyword evidence="2" id="KW-0862">Zinc</keyword>
<dbReference type="KEGG" id="phao:HF685_03470"/>
<dbReference type="AlphaFoldDB" id="A0A6H2DKK3"/>
<evidence type="ECO:0000313" key="7">
    <source>
        <dbReference type="Proteomes" id="UP000501600"/>
    </source>
</evidence>
<proteinExistence type="predicted"/>
<evidence type="ECO:0000256" key="1">
    <source>
        <dbReference type="ARBA" id="ARBA00022490"/>
    </source>
</evidence>
<dbReference type="Gene3D" id="3.55.30.10">
    <property type="entry name" value="Hsp33 domain"/>
    <property type="match status" value="1"/>
</dbReference>
<dbReference type="InterPro" id="IPR000397">
    <property type="entry name" value="Heat_shock_Hsp33"/>
</dbReference>
<dbReference type="GO" id="GO:0051082">
    <property type="term" value="F:unfolded protein binding"/>
    <property type="evidence" value="ECO:0007669"/>
    <property type="project" value="InterPro"/>
</dbReference>
<keyword evidence="1" id="KW-0963">Cytoplasm</keyword>
<name>A0A6H2DKK3_9SPHN</name>
<dbReference type="Pfam" id="PF01430">
    <property type="entry name" value="HSP33"/>
    <property type="match status" value="1"/>
</dbReference>
<dbReference type="Gene3D" id="3.90.1280.10">
    <property type="entry name" value="HSP33 redox switch-like"/>
    <property type="match status" value="1"/>
</dbReference>
<sequence>MADISLIDQTLSFSIPAKHCRGRAVRLGTVLDEILLAHNYPEQIKALLAEAVCLTAMLGSLLKDEGSQLTLQAQTESGVISLLACDYKNGGLRGYVQFDAERLALQPIEPSLMALFGKGYLAITFDQPPPRGRSQGIVALEGASLSEAVQNYFLQSEQLPTIIRVAVNCDGAHSVAGGLLVQYLPEGEDGKERLHVRMDHPEWEHVAVMGGSVTPNELTDPALALEDLLWRLFSESDEVRVLSGKPCVKACRCNEDHIRDVIARFPKEDKEDMIGEDGTISIDCAFCSKKFIISGASLNN</sequence>
<evidence type="ECO:0000256" key="2">
    <source>
        <dbReference type="ARBA" id="ARBA00022833"/>
    </source>
</evidence>
<dbReference type="SUPFAM" id="SSF64397">
    <property type="entry name" value="Hsp33 domain"/>
    <property type="match status" value="1"/>
</dbReference>
<keyword evidence="4" id="KW-0143">Chaperone</keyword>
<reference evidence="6 7" key="1">
    <citation type="submission" date="2020-04" db="EMBL/GenBank/DDBJ databases">
        <title>Genome sequence for Sphingorhabdus sp. strain M1.</title>
        <authorList>
            <person name="Park S.-J."/>
        </authorList>
    </citation>
    <scope>NUCLEOTIDE SEQUENCE [LARGE SCALE GENOMIC DNA]</scope>
    <source>
        <strain evidence="6 7">JK6</strain>
    </source>
</reference>
<protein>
    <submittedName>
        <fullName evidence="6">Hsp33 family molecular chaperone HslO</fullName>
    </submittedName>
</protein>
<dbReference type="CDD" id="cd00498">
    <property type="entry name" value="Hsp33"/>
    <property type="match status" value="1"/>
</dbReference>
<dbReference type="InterPro" id="IPR016153">
    <property type="entry name" value="Heat_shock_Hsp33_N"/>
</dbReference>
<dbReference type="PANTHER" id="PTHR30111">
    <property type="entry name" value="33 KDA CHAPERONIN"/>
    <property type="match status" value="1"/>
</dbReference>
<organism evidence="6 7">
    <name type="scientific">Parasphingorhabdus halotolerans</name>
    <dbReference type="NCBI Taxonomy" id="2725558"/>
    <lineage>
        <taxon>Bacteria</taxon>
        <taxon>Pseudomonadati</taxon>
        <taxon>Pseudomonadota</taxon>
        <taxon>Alphaproteobacteria</taxon>
        <taxon>Sphingomonadales</taxon>
        <taxon>Sphingomonadaceae</taxon>
        <taxon>Parasphingorhabdus</taxon>
    </lineage>
</organism>
<evidence type="ECO:0000256" key="3">
    <source>
        <dbReference type="ARBA" id="ARBA00023157"/>
    </source>
</evidence>
<dbReference type="InterPro" id="IPR016154">
    <property type="entry name" value="Heat_shock_Hsp33_C"/>
</dbReference>
<dbReference type="EMBL" id="CP051217">
    <property type="protein sequence ID" value="QJB68475.1"/>
    <property type="molecule type" value="Genomic_DNA"/>
</dbReference>
<dbReference type="PANTHER" id="PTHR30111:SF1">
    <property type="entry name" value="33 KDA CHAPERONIN"/>
    <property type="match status" value="1"/>
</dbReference>
<gene>
    <name evidence="6" type="ORF">HF685_03470</name>
</gene>
<keyword evidence="3" id="KW-1015">Disulfide bond</keyword>
<dbReference type="SUPFAM" id="SSF118352">
    <property type="entry name" value="HSP33 redox switch-like"/>
    <property type="match status" value="1"/>
</dbReference>
<keyword evidence="5" id="KW-0676">Redox-active center</keyword>
<dbReference type="GO" id="GO:0042026">
    <property type="term" value="P:protein refolding"/>
    <property type="evidence" value="ECO:0007669"/>
    <property type="project" value="TreeGrafter"/>
</dbReference>
<dbReference type="GO" id="GO:0005737">
    <property type="term" value="C:cytoplasm"/>
    <property type="evidence" value="ECO:0007669"/>
    <property type="project" value="InterPro"/>
</dbReference>
<keyword evidence="7" id="KW-1185">Reference proteome</keyword>
<dbReference type="PIRSF" id="PIRSF005261">
    <property type="entry name" value="Heat_shock_Hsp33"/>
    <property type="match status" value="1"/>
</dbReference>